<feature type="compositionally biased region" description="Basic residues" evidence="10">
    <location>
        <begin position="893"/>
        <end position="903"/>
    </location>
</feature>
<dbReference type="Pfam" id="PF00443">
    <property type="entry name" value="UCH"/>
    <property type="match status" value="1"/>
</dbReference>
<keyword evidence="7 12" id="KW-0378">Hydrolase</keyword>
<dbReference type="InterPro" id="IPR028889">
    <property type="entry name" value="USP"/>
</dbReference>
<keyword evidence="8" id="KW-0788">Thiol protease</keyword>
<evidence type="ECO:0000313" key="13">
    <source>
        <dbReference type="Proteomes" id="UP000781932"/>
    </source>
</evidence>
<dbReference type="PROSITE" id="PS50235">
    <property type="entry name" value="USP_3"/>
    <property type="match status" value="1"/>
</dbReference>
<dbReference type="GO" id="GO:0004843">
    <property type="term" value="F:cysteine-type deubiquitinase activity"/>
    <property type="evidence" value="ECO:0007669"/>
    <property type="project" value="UniProtKB-EC"/>
</dbReference>
<evidence type="ECO:0000256" key="7">
    <source>
        <dbReference type="ARBA" id="ARBA00022801"/>
    </source>
</evidence>
<dbReference type="CDD" id="cd02257">
    <property type="entry name" value="Peptidase_C19"/>
    <property type="match status" value="1"/>
</dbReference>
<feature type="compositionally biased region" description="Basic and acidic residues" evidence="10">
    <location>
        <begin position="997"/>
        <end position="1023"/>
    </location>
</feature>
<dbReference type="RefSeq" id="XP_038750201.1">
    <property type="nucleotide sequence ID" value="XM_038884501.1"/>
</dbReference>
<dbReference type="InterPro" id="IPR050164">
    <property type="entry name" value="Peptidase_C19"/>
</dbReference>
<dbReference type="OrthoDB" id="429671at2759"/>
<reference evidence="12" key="2">
    <citation type="submission" date="2020-11" db="EMBL/GenBank/DDBJ databases">
        <title>Whole genome sequencing of Colletotrichum sp.</title>
        <authorList>
            <person name="Li H."/>
        </authorList>
    </citation>
    <scope>NUCLEOTIDE SEQUENCE</scope>
    <source>
        <strain evidence="12">CkLH20</strain>
    </source>
</reference>
<keyword evidence="13" id="KW-1185">Reference proteome</keyword>
<keyword evidence="9" id="KW-0539">Nucleus</keyword>
<dbReference type="InterPro" id="IPR018200">
    <property type="entry name" value="USP_CS"/>
</dbReference>
<dbReference type="GO" id="GO:0005829">
    <property type="term" value="C:cytosol"/>
    <property type="evidence" value="ECO:0007669"/>
    <property type="project" value="TreeGrafter"/>
</dbReference>
<evidence type="ECO:0000256" key="3">
    <source>
        <dbReference type="ARBA" id="ARBA00012759"/>
    </source>
</evidence>
<protein>
    <recommendedName>
        <fullName evidence="3">ubiquitinyl hydrolase 1</fullName>
        <ecNumber evidence="3">3.4.19.12</ecNumber>
    </recommendedName>
</protein>
<dbReference type="Proteomes" id="UP000781932">
    <property type="component" value="Unassembled WGS sequence"/>
</dbReference>
<feature type="compositionally biased region" description="Gly residues" evidence="10">
    <location>
        <begin position="675"/>
        <end position="694"/>
    </location>
</feature>
<feature type="compositionally biased region" description="Polar residues" evidence="10">
    <location>
        <begin position="365"/>
        <end position="381"/>
    </location>
</feature>
<dbReference type="PROSITE" id="PS00973">
    <property type="entry name" value="USP_2"/>
    <property type="match status" value="1"/>
</dbReference>
<evidence type="ECO:0000256" key="4">
    <source>
        <dbReference type="ARBA" id="ARBA00022670"/>
    </source>
</evidence>
<dbReference type="GO" id="GO:0005634">
    <property type="term" value="C:nucleus"/>
    <property type="evidence" value="ECO:0007669"/>
    <property type="project" value="UniProtKB-SubCell"/>
</dbReference>
<dbReference type="GO" id="GO:0006508">
    <property type="term" value="P:proteolysis"/>
    <property type="evidence" value="ECO:0007669"/>
    <property type="project" value="UniProtKB-KW"/>
</dbReference>
<feature type="compositionally biased region" description="Low complexity" evidence="10">
    <location>
        <begin position="777"/>
        <end position="788"/>
    </location>
</feature>
<evidence type="ECO:0000256" key="10">
    <source>
        <dbReference type="SAM" id="MobiDB-lite"/>
    </source>
</evidence>
<dbReference type="SUPFAM" id="SSF54001">
    <property type="entry name" value="Cysteine proteinases"/>
    <property type="match status" value="1"/>
</dbReference>
<feature type="compositionally biased region" description="Polar residues" evidence="10">
    <location>
        <begin position="76"/>
        <end position="86"/>
    </location>
</feature>
<feature type="region of interest" description="Disordered" evidence="10">
    <location>
        <begin position="165"/>
        <end position="268"/>
    </location>
</feature>
<dbReference type="GO" id="GO:0016579">
    <property type="term" value="P:protein deubiquitination"/>
    <property type="evidence" value="ECO:0007669"/>
    <property type="project" value="InterPro"/>
</dbReference>
<dbReference type="PROSITE" id="PS00972">
    <property type="entry name" value="USP_1"/>
    <property type="match status" value="1"/>
</dbReference>
<evidence type="ECO:0000256" key="8">
    <source>
        <dbReference type="ARBA" id="ARBA00022807"/>
    </source>
</evidence>
<dbReference type="Pfam" id="PF08573">
    <property type="entry name" value="SAE2"/>
    <property type="match status" value="1"/>
</dbReference>
<feature type="region of interest" description="Disordered" evidence="10">
    <location>
        <begin position="364"/>
        <end position="532"/>
    </location>
</feature>
<dbReference type="InterPro" id="IPR001394">
    <property type="entry name" value="Peptidase_C19_UCH"/>
</dbReference>
<feature type="domain" description="USP" evidence="11">
    <location>
        <begin position="1125"/>
        <end position="1493"/>
    </location>
</feature>
<feature type="compositionally biased region" description="Basic and acidic residues" evidence="10">
    <location>
        <begin position="391"/>
        <end position="402"/>
    </location>
</feature>
<feature type="region of interest" description="Disordered" evidence="10">
    <location>
        <begin position="75"/>
        <end position="122"/>
    </location>
</feature>
<keyword evidence="6" id="KW-0833">Ubl conjugation pathway</keyword>
<evidence type="ECO:0000256" key="5">
    <source>
        <dbReference type="ARBA" id="ARBA00022763"/>
    </source>
</evidence>
<reference evidence="12" key="1">
    <citation type="submission" date="2020-03" db="EMBL/GenBank/DDBJ databases">
        <authorList>
            <person name="He L."/>
        </authorList>
    </citation>
    <scope>NUCLEOTIDE SEQUENCE</scope>
    <source>
        <strain evidence="12">CkLH20</strain>
    </source>
</reference>
<keyword evidence="5" id="KW-0227">DNA damage</keyword>
<feature type="compositionally biased region" description="Polar residues" evidence="10">
    <location>
        <begin position="177"/>
        <end position="186"/>
    </location>
</feature>
<keyword evidence="4" id="KW-0645">Protease</keyword>
<evidence type="ECO:0000256" key="9">
    <source>
        <dbReference type="ARBA" id="ARBA00023242"/>
    </source>
</evidence>
<evidence type="ECO:0000256" key="6">
    <source>
        <dbReference type="ARBA" id="ARBA00022786"/>
    </source>
</evidence>
<feature type="compositionally biased region" description="Basic and acidic residues" evidence="10">
    <location>
        <begin position="473"/>
        <end position="499"/>
    </location>
</feature>
<comment type="catalytic activity">
    <reaction evidence="1">
        <text>Thiol-dependent hydrolysis of ester, thioester, amide, peptide and isopeptide bonds formed by the C-terminal Gly of ubiquitin (a 76-residue protein attached to proteins as an intracellular targeting signal).</text>
        <dbReference type="EC" id="3.4.19.12"/>
    </reaction>
</comment>
<evidence type="ECO:0000313" key="12">
    <source>
        <dbReference type="EMBL" id="KAF9880740.1"/>
    </source>
</evidence>
<feature type="compositionally biased region" description="Acidic residues" evidence="10">
    <location>
        <begin position="1480"/>
        <end position="1489"/>
    </location>
</feature>
<evidence type="ECO:0000256" key="2">
    <source>
        <dbReference type="ARBA" id="ARBA00004123"/>
    </source>
</evidence>
<proteinExistence type="predicted"/>
<dbReference type="EMBL" id="JAATWM020000004">
    <property type="protein sequence ID" value="KAF9880740.1"/>
    <property type="molecule type" value="Genomic_DNA"/>
</dbReference>
<feature type="region of interest" description="Disordered" evidence="10">
    <location>
        <begin position="1480"/>
        <end position="1556"/>
    </location>
</feature>
<organism evidence="12 13">
    <name type="scientific">Colletotrichum karsti</name>
    <dbReference type="NCBI Taxonomy" id="1095194"/>
    <lineage>
        <taxon>Eukaryota</taxon>
        <taxon>Fungi</taxon>
        <taxon>Dikarya</taxon>
        <taxon>Ascomycota</taxon>
        <taxon>Pezizomycotina</taxon>
        <taxon>Sordariomycetes</taxon>
        <taxon>Hypocreomycetidae</taxon>
        <taxon>Glomerellales</taxon>
        <taxon>Glomerellaceae</taxon>
        <taxon>Colletotrichum</taxon>
        <taxon>Colletotrichum boninense species complex</taxon>
    </lineage>
</organism>
<dbReference type="GO" id="GO:0006281">
    <property type="term" value="P:DNA repair"/>
    <property type="evidence" value="ECO:0007669"/>
    <property type="project" value="InterPro"/>
</dbReference>
<feature type="compositionally biased region" description="Low complexity" evidence="10">
    <location>
        <begin position="831"/>
        <end position="855"/>
    </location>
</feature>
<dbReference type="InterPro" id="IPR013882">
    <property type="entry name" value="Ctp1_C"/>
</dbReference>
<gene>
    <name evidence="12" type="ORF">CkaCkLH20_01782</name>
</gene>
<dbReference type="PANTHER" id="PTHR24006:SF687">
    <property type="entry name" value="UBIQUITIN CARBOXYL-TERMINAL HYDROLASE 10"/>
    <property type="match status" value="1"/>
</dbReference>
<accession>A0A9P6LPE1</accession>
<feature type="region of interest" description="Disordered" evidence="10">
    <location>
        <begin position="663"/>
        <end position="703"/>
    </location>
</feature>
<feature type="compositionally biased region" description="Basic and acidic residues" evidence="10">
    <location>
        <begin position="165"/>
        <end position="176"/>
    </location>
</feature>
<dbReference type="GeneID" id="62157575"/>
<sequence>MDSFSSESRSAVQEAFNTLRHTIGRELENELKKKLQKDAESREYLNDELEILRSRSAEADRLEEDNRSLRAKFLRLNQQGRTTESPRATPAPKPPTCDNATNTDPEATGVTGTEGDDRETILRESQKVLKKYIALDKNFKTLMASYKKEKDDKKKWEEYAKSLESKLKRLEGRSGKSAESTHSTESAPEPPRPRSTVSPGFTAGLGAELRETDEPAEGLGAARNGPRASLAPHKETRALSVPDSTEGDSTESGKDAEMPTLPPLKRNVETADVHIKAELSSDGVEVVSERYVGKRKHAGDATDGIGRQRIKIESSDMSTSLPPTQIQESMDLDEIGPRVTTPKRNRHVDVGRAKTTEPVFVRPDNISTPVVRPSNSSTVLTPVNPNVRPVRPYEKMTVDKPPKKGLAQGIGSLAEDGLPYSTSGRGAPFRTPQAPRRLETLLNNPSPDKAPAIVRSAPRLRDPNPLVADELAFPDRRQLPFNKDRRDKSKESSLNRRVDDGEEEEAGASPMRGSSKSRAAIEKPLTPAKAPLRSKPVSALRLDDFKVNPKFNDGSDYAYSEVVRGHDRAGLPGCTDMNCCGPKFRAMALAQKNSPDRTSASDSKLFEDYLGDRISSILGMSKAEKEELWVKAKTWQLANELGKHRHRSSRGRSLQTYNSQAGRMNNRHLPAGQAMPGGGGPGAGVGDMGGPGGGNRRRMQQQPYAHYQQQYQQMPMYPTSWNPYAAAAPYYHQLPHQYQNGGMPSGYMHYPQQQPYVRSPQAMPQPQYVPMAGVSVPQPYSQPSQPSPALSNPYQPPPVPAALHVQSPPPPQPQPVHQTPAEPSVMTPVAEPFQPSAEPFQPAAEPFEPVAEAQPSTPAPETPLTPQSQELPFKPFRAPLPWTPPTQGPFPKRTAKSRRRRRLLSSNAIDITLPVLVTADKAETDVEKTGAKNADNETEDTSAKPAPSDRSATSVSNESSPKAEAPKESARPTTSSSNTSRPAVPVVPVVPVIPKSSPKEAKPASISKPEEVKEPTTEEKPADVSETADAAGTEPKVEAQPAAPVKVAPKTWSGLFSAAAAAANKAQPNANGPTTAAPANGAIANGAGAVNGGASNFPTNANSLAAAIQDFRVGSLSKVQFIEPRGLINTGNMCYMNSVLQVLLFCGPFYDFLDQVSKKAVHKFKSSTPVTDAMIMFMREFRVIESTDSVDKLRKKLKNEQLEQYGDSFIPEFVYKAIQPLPAFASMRRGHQQDAQEFLGLILTAIGEECAQVMSSGGSTNAAPDVQPVSSAASVAESQDGADGWFEVGSRQRAVETRSSGASQTTPITRLFNGQYRSELRRPGVKDSVNMEPFQSLQLDIGAPYINNVLDAIKGLTLPERLQGDAGPMTKQLLIETLPPILILHLKRFKFDTEGTTKIGKKVGYPLDLQLPAEVLSKRHRNAILAEGAGLPKYKLIGVVYHHGKQANGGHYTVDVRRQDENEWIRLDDTVIRRVRSEDVAEAGAEEEVKDSSRQGASSRDASANRFGAMADEDEGDGWKEVTTSAKGGDKNEKKWSAVANGNGAGTAPKGKPAKDNIKDNKVAYLLFYQRV</sequence>
<feature type="compositionally biased region" description="Polar residues" evidence="10">
    <location>
        <begin position="950"/>
        <end position="960"/>
    </location>
</feature>
<feature type="compositionally biased region" description="Basic and acidic residues" evidence="10">
    <location>
        <begin position="920"/>
        <end position="930"/>
    </location>
</feature>
<comment type="caution">
    <text evidence="12">The sequence shown here is derived from an EMBL/GenBank/DDBJ whole genome shotgun (WGS) entry which is preliminary data.</text>
</comment>
<evidence type="ECO:0000256" key="1">
    <source>
        <dbReference type="ARBA" id="ARBA00000707"/>
    </source>
</evidence>
<feature type="compositionally biased region" description="Low complexity" evidence="10">
    <location>
        <begin position="971"/>
        <end position="996"/>
    </location>
</feature>
<evidence type="ECO:0000259" key="11">
    <source>
        <dbReference type="PROSITE" id="PS50235"/>
    </source>
</evidence>
<dbReference type="Gene3D" id="3.90.70.10">
    <property type="entry name" value="Cysteine proteinases"/>
    <property type="match status" value="1"/>
</dbReference>
<name>A0A9P6LPE1_9PEZI</name>
<feature type="region of interest" description="Disordered" evidence="10">
    <location>
        <begin position="759"/>
        <end position="1045"/>
    </location>
</feature>
<comment type="subcellular location">
    <subcellularLocation>
        <location evidence="2">Nucleus</location>
    </subcellularLocation>
</comment>
<dbReference type="InterPro" id="IPR038765">
    <property type="entry name" value="Papain-like_cys_pep_sf"/>
</dbReference>
<dbReference type="PANTHER" id="PTHR24006">
    <property type="entry name" value="UBIQUITIN CARBOXYL-TERMINAL HYDROLASE"/>
    <property type="match status" value="1"/>
</dbReference>
<dbReference type="EC" id="3.4.19.12" evidence="3"/>